<dbReference type="PRINTS" id="PR00344">
    <property type="entry name" value="BCTRLSENSOR"/>
</dbReference>
<evidence type="ECO:0000256" key="8">
    <source>
        <dbReference type="ARBA" id="ARBA00022741"/>
    </source>
</evidence>
<dbReference type="Gene3D" id="6.10.340.10">
    <property type="match status" value="1"/>
</dbReference>
<gene>
    <name evidence="16" type="ORF">GSM42_13195</name>
</gene>
<evidence type="ECO:0000256" key="4">
    <source>
        <dbReference type="ARBA" id="ARBA00022475"/>
    </source>
</evidence>
<proteinExistence type="predicted"/>
<keyword evidence="4" id="KW-1003">Cell membrane</keyword>
<evidence type="ECO:0000256" key="6">
    <source>
        <dbReference type="ARBA" id="ARBA00022679"/>
    </source>
</evidence>
<dbReference type="InterPro" id="IPR036890">
    <property type="entry name" value="HATPase_C_sf"/>
</dbReference>
<keyword evidence="8" id="KW-0547">Nucleotide-binding</keyword>
<evidence type="ECO:0000256" key="14">
    <source>
        <dbReference type="SAM" id="Phobius"/>
    </source>
</evidence>
<organism evidence="16 17">
    <name type="scientific">Shimazuella alba</name>
    <dbReference type="NCBI Taxonomy" id="2690964"/>
    <lineage>
        <taxon>Bacteria</taxon>
        <taxon>Bacillati</taxon>
        <taxon>Bacillota</taxon>
        <taxon>Bacilli</taxon>
        <taxon>Bacillales</taxon>
        <taxon>Thermoactinomycetaceae</taxon>
        <taxon>Shimazuella</taxon>
    </lineage>
</organism>
<keyword evidence="7 14" id="KW-0812">Transmembrane</keyword>
<keyword evidence="11 14" id="KW-1133">Transmembrane helix</keyword>
<evidence type="ECO:0000256" key="7">
    <source>
        <dbReference type="ARBA" id="ARBA00022692"/>
    </source>
</evidence>
<feature type="transmembrane region" description="Helical" evidence="14">
    <location>
        <begin position="168"/>
        <end position="189"/>
    </location>
</feature>
<dbReference type="PANTHER" id="PTHR45528">
    <property type="entry name" value="SENSOR HISTIDINE KINASE CPXA"/>
    <property type="match status" value="1"/>
</dbReference>
<dbReference type="PANTHER" id="PTHR45528:SF1">
    <property type="entry name" value="SENSOR HISTIDINE KINASE CPXA"/>
    <property type="match status" value="1"/>
</dbReference>
<dbReference type="EMBL" id="WUUL01000008">
    <property type="protein sequence ID" value="MXQ54654.1"/>
    <property type="molecule type" value="Genomic_DNA"/>
</dbReference>
<dbReference type="InterPro" id="IPR005467">
    <property type="entry name" value="His_kinase_dom"/>
</dbReference>
<dbReference type="EC" id="2.7.13.3" evidence="3"/>
<keyword evidence="12" id="KW-0902">Two-component regulatory system</keyword>
<dbReference type="FunFam" id="3.30.565.10:FF:000006">
    <property type="entry name" value="Sensor histidine kinase WalK"/>
    <property type="match status" value="1"/>
</dbReference>
<evidence type="ECO:0000256" key="13">
    <source>
        <dbReference type="ARBA" id="ARBA00023136"/>
    </source>
</evidence>
<dbReference type="CDD" id="cd00082">
    <property type="entry name" value="HisKA"/>
    <property type="match status" value="1"/>
</dbReference>
<dbReference type="SMART" id="SM00387">
    <property type="entry name" value="HATPase_c"/>
    <property type="match status" value="1"/>
</dbReference>
<protein>
    <recommendedName>
        <fullName evidence="3">histidine kinase</fullName>
        <ecNumber evidence="3">2.7.13.3</ecNumber>
    </recommendedName>
</protein>
<dbReference type="AlphaFoldDB" id="A0A6I4W1M6"/>
<dbReference type="Pfam" id="PF00512">
    <property type="entry name" value="HisKA"/>
    <property type="match status" value="1"/>
</dbReference>
<sequence length="489" mass="56392">MKLKTSIFLALLLTITVGMLSFFILAEIKKDQKQRQQDYLLEQSIQANEYIEQVILSDPNYQNNMSLRYSILKKKKSEMITYLEMTTKMRVLLYFTKEDLELDYDLPFTSSTKHDKRLLQYAKDNKIAYLIEGNTLYYAAPLHNGYDGIIAFSYELTEDQAFLKKIQFLFVQVGTIVVLMSFLIAYVYFSRITNEILKLKNISELMEQGVFRSFSVSNRSDELGKLSRGIQSMSERIEENIIDMKQKQASLNLVVKKLKHLENQQKTFIGNITHEFKTPLTVILAYMDLLEMYEGDPTLIDKAQQNVKKEANRLYDLVEKALQLASIEKYDFELHREKIESRQILEGIVEQISGKAQKFQVEIASQLQTAFLFLDRESFVLIFINLLDNAIKYNVPKGEVLLTSSIRNDNLVIKVVDTGIGIPPDAREKIFEAFYTVSKDRSKKTGGTGLGLALVKRLVEEQQGKITMNPNKNQQGTEVEIVFPLYITK</sequence>
<dbReference type="GO" id="GO:0000155">
    <property type="term" value="F:phosphorelay sensor kinase activity"/>
    <property type="evidence" value="ECO:0007669"/>
    <property type="project" value="InterPro"/>
</dbReference>
<dbReference type="PROSITE" id="PS50109">
    <property type="entry name" value="HIS_KIN"/>
    <property type="match status" value="1"/>
</dbReference>
<reference evidence="16 17" key="1">
    <citation type="submission" date="2019-12" db="EMBL/GenBank/DDBJ databases">
        <title>Whole-genome analyses of novel actinobacteria.</title>
        <authorList>
            <person name="Sahin N."/>
            <person name="Saygin H."/>
        </authorList>
    </citation>
    <scope>NUCLEOTIDE SEQUENCE [LARGE SCALE GENOMIC DNA]</scope>
    <source>
        <strain evidence="16 17">KC615</strain>
    </source>
</reference>
<keyword evidence="5" id="KW-0597">Phosphoprotein</keyword>
<keyword evidence="17" id="KW-1185">Reference proteome</keyword>
<dbReference type="InterPro" id="IPR050398">
    <property type="entry name" value="HssS/ArlS-like"/>
</dbReference>
<evidence type="ECO:0000259" key="15">
    <source>
        <dbReference type="PROSITE" id="PS50109"/>
    </source>
</evidence>
<evidence type="ECO:0000256" key="12">
    <source>
        <dbReference type="ARBA" id="ARBA00023012"/>
    </source>
</evidence>
<feature type="transmembrane region" description="Helical" evidence="14">
    <location>
        <begin position="6"/>
        <end position="26"/>
    </location>
</feature>
<comment type="caution">
    <text evidence="16">The sequence shown here is derived from an EMBL/GenBank/DDBJ whole genome shotgun (WGS) entry which is preliminary data.</text>
</comment>
<comment type="subcellular location">
    <subcellularLocation>
        <location evidence="2">Cell membrane</location>
        <topology evidence="2">Multi-pass membrane protein</topology>
    </subcellularLocation>
</comment>
<evidence type="ECO:0000256" key="10">
    <source>
        <dbReference type="ARBA" id="ARBA00022840"/>
    </source>
</evidence>
<keyword evidence="13 14" id="KW-0472">Membrane</keyword>
<dbReference type="RefSeq" id="WP_160801999.1">
    <property type="nucleotide sequence ID" value="NZ_WUUL01000008.1"/>
</dbReference>
<evidence type="ECO:0000256" key="5">
    <source>
        <dbReference type="ARBA" id="ARBA00022553"/>
    </source>
</evidence>
<dbReference type="GO" id="GO:0005524">
    <property type="term" value="F:ATP binding"/>
    <property type="evidence" value="ECO:0007669"/>
    <property type="project" value="UniProtKB-KW"/>
</dbReference>
<dbReference type="GO" id="GO:0005886">
    <property type="term" value="C:plasma membrane"/>
    <property type="evidence" value="ECO:0007669"/>
    <property type="project" value="UniProtKB-SubCell"/>
</dbReference>
<dbReference type="InterPro" id="IPR036097">
    <property type="entry name" value="HisK_dim/P_sf"/>
</dbReference>
<dbReference type="Gene3D" id="3.30.565.10">
    <property type="entry name" value="Histidine kinase-like ATPase, C-terminal domain"/>
    <property type="match status" value="1"/>
</dbReference>
<dbReference type="InterPro" id="IPR004358">
    <property type="entry name" value="Sig_transdc_His_kin-like_C"/>
</dbReference>
<dbReference type="Gene3D" id="1.10.287.130">
    <property type="match status" value="1"/>
</dbReference>
<dbReference type="SMART" id="SM00388">
    <property type="entry name" value="HisKA"/>
    <property type="match status" value="1"/>
</dbReference>
<dbReference type="Pfam" id="PF02518">
    <property type="entry name" value="HATPase_c"/>
    <property type="match status" value="1"/>
</dbReference>
<dbReference type="SUPFAM" id="SSF55874">
    <property type="entry name" value="ATPase domain of HSP90 chaperone/DNA topoisomerase II/histidine kinase"/>
    <property type="match status" value="1"/>
</dbReference>
<keyword evidence="6" id="KW-0808">Transferase</keyword>
<feature type="domain" description="Histidine kinase" evidence="15">
    <location>
        <begin position="271"/>
        <end position="487"/>
    </location>
</feature>
<dbReference type="SUPFAM" id="SSF47384">
    <property type="entry name" value="Homodimeric domain of signal transducing histidine kinase"/>
    <property type="match status" value="1"/>
</dbReference>
<dbReference type="InterPro" id="IPR003661">
    <property type="entry name" value="HisK_dim/P_dom"/>
</dbReference>
<dbReference type="InterPro" id="IPR003594">
    <property type="entry name" value="HATPase_dom"/>
</dbReference>
<evidence type="ECO:0000313" key="16">
    <source>
        <dbReference type="EMBL" id="MXQ54654.1"/>
    </source>
</evidence>
<evidence type="ECO:0000256" key="9">
    <source>
        <dbReference type="ARBA" id="ARBA00022777"/>
    </source>
</evidence>
<evidence type="ECO:0000313" key="17">
    <source>
        <dbReference type="Proteomes" id="UP000430692"/>
    </source>
</evidence>
<evidence type="ECO:0000256" key="1">
    <source>
        <dbReference type="ARBA" id="ARBA00000085"/>
    </source>
</evidence>
<keyword evidence="9" id="KW-0418">Kinase</keyword>
<dbReference type="CDD" id="cd00075">
    <property type="entry name" value="HATPase"/>
    <property type="match status" value="1"/>
</dbReference>
<evidence type="ECO:0000256" key="11">
    <source>
        <dbReference type="ARBA" id="ARBA00022989"/>
    </source>
</evidence>
<evidence type="ECO:0000256" key="3">
    <source>
        <dbReference type="ARBA" id="ARBA00012438"/>
    </source>
</evidence>
<keyword evidence="10" id="KW-0067">ATP-binding</keyword>
<name>A0A6I4W1M6_9BACL</name>
<comment type="catalytic activity">
    <reaction evidence="1">
        <text>ATP + protein L-histidine = ADP + protein N-phospho-L-histidine.</text>
        <dbReference type="EC" id="2.7.13.3"/>
    </reaction>
</comment>
<dbReference type="Proteomes" id="UP000430692">
    <property type="component" value="Unassembled WGS sequence"/>
</dbReference>
<evidence type="ECO:0000256" key="2">
    <source>
        <dbReference type="ARBA" id="ARBA00004651"/>
    </source>
</evidence>
<accession>A0A6I4W1M6</accession>